<dbReference type="NCBIfam" id="TIGR01136">
    <property type="entry name" value="cysKM"/>
    <property type="match status" value="1"/>
</dbReference>
<evidence type="ECO:0000313" key="15">
    <source>
        <dbReference type="EMBL" id="CDM68518.1"/>
    </source>
</evidence>
<evidence type="ECO:0000256" key="11">
    <source>
        <dbReference type="PIRSR" id="PIRSR605856-50"/>
    </source>
</evidence>
<dbReference type="eggNOG" id="COG0031">
    <property type="taxonomic scope" value="Bacteria"/>
</dbReference>
<dbReference type="NCBIfam" id="TIGR01139">
    <property type="entry name" value="cysK"/>
    <property type="match status" value="1"/>
</dbReference>
<dbReference type="PATRIC" id="fig|1216932.3.peg.1353"/>
<feature type="binding site" evidence="11">
    <location>
        <position position="269"/>
    </location>
    <ligand>
        <name>pyridoxal 5'-phosphate</name>
        <dbReference type="ChEBI" id="CHEBI:597326"/>
    </ligand>
</feature>
<gene>
    <name evidence="15" type="primary">cysK3</name>
    <name evidence="15" type="ORF">CM240_1359</name>
</gene>
<keyword evidence="16" id="KW-1185">Reference proteome</keyword>
<dbReference type="InterPro" id="IPR050214">
    <property type="entry name" value="Cys_Synth/Cystath_Beta-Synth"/>
</dbReference>
<dbReference type="FunFam" id="3.40.50.1100:FF:000118">
    <property type="entry name" value="Related to CYS4-cystathionine beta-synthase"/>
    <property type="match status" value="1"/>
</dbReference>
<evidence type="ECO:0000256" key="4">
    <source>
        <dbReference type="ARBA" id="ARBA00012681"/>
    </source>
</evidence>
<protein>
    <recommendedName>
        <fullName evidence="5 13">Cysteine synthase</fullName>
        <ecNumber evidence="4 13">2.5.1.47</ecNumber>
    </recommendedName>
</protein>
<feature type="domain" description="Tryptophan synthase beta chain-like PALP" evidence="14">
    <location>
        <begin position="8"/>
        <end position="295"/>
    </location>
</feature>
<comment type="catalytic activity">
    <reaction evidence="10 13">
        <text>O-acetyl-L-serine + hydrogen sulfide = L-cysteine + acetate</text>
        <dbReference type="Rhea" id="RHEA:14829"/>
        <dbReference type="ChEBI" id="CHEBI:29919"/>
        <dbReference type="ChEBI" id="CHEBI:30089"/>
        <dbReference type="ChEBI" id="CHEBI:35235"/>
        <dbReference type="ChEBI" id="CHEBI:58340"/>
        <dbReference type="EC" id="2.5.1.47"/>
    </reaction>
</comment>
<dbReference type="InterPro" id="IPR001926">
    <property type="entry name" value="TrpB-like_PALP"/>
</dbReference>
<dbReference type="UniPathway" id="UPA00136">
    <property type="reaction ID" value="UER00200"/>
</dbReference>
<comment type="pathway">
    <text evidence="2">Amino-acid biosynthesis; L-cysteine biosynthesis; L-cysteine from L-serine: step 2/2.</text>
</comment>
<comment type="cofactor">
    <cofactor evidence="1 11 13">
        <name>pyridoxal 5'-phosphate</name>
        <dbReference type="ChEBI" id="CHEBI:597326"/>
    </cofactor>
</comment>
<evidence type="ECO:0000256" key="7">
    <source>
        <dbReference type="ARBA" id="ARBA00022679"/>
    </source>
</evidence>
<feature type="binding site" evidence="11">
    <location>
        <begin position="181"/>
        <end position="185"/>
    </location>
    <ligand>
        <name>pyridoxal 5'-phosphate</name>
        <dbReference type="ChEBI" id="CHEBI:597326"/>
    </ligand>
</feature>
<evidence type="ECO:0000313" key="16">
    <source>
        <dbReference type="Proteomes" id="UP000019426"/>
    </source>
</evidence>
<dbReference type="FunFam" id="3.40.50.1100:FF:000003">
    <property type="entry name" value="Cystathionine beta-synthase"/>
    <property type="match status" value="1"/>
</dbReference>
<dbReference type="STRING" id="1216932.CM240_1359"/>
<dbReference type="Proteomes" id="UP000019426">
    <property type="component" value="Chromosome M2/40_rep1"/>
</dbReference>
<evidence type="ECO:0000256" key="10">
    <source>
        <dbReference type="ARBA" id="ARBA00047931"/>
    </source>
</evidence>
<feature type="binding site" evidence="11">
    <location>
        <position position="77"/>
    </location>
    <ligand>
        <name>pyridoxal 5'-phosphate</name>
        <dbReference type="ChEBI" id="CHEBI:597326"/>
    </ligand>
</feature>
<evidence type="ECO:0000256" key="2">
    <source>
        <dbReference type="ARBA" id="ARBA00004962"/>
    </source>
</evidence>
<evidence type="ECO:0000259" key="14">
    <source>
        <dbReference type="Pfam" id="PF00291"/>
    </source>
</evidence>
<dbReference type="OrthoDB" id="9808024at2"/>
<evidence type="ECO:0000256" key="5">
    <source>
        <dbReference type="ARBA" id="ARBA00019371"/>
    </source>
</evidence>
<accession>W6RVY1</accession>
<evidence type="ECO:0000256" key="1">
    <source>
        <dbReference type="ARBA" id="ARBA00001933"/>
    </source>
</evidence>
<proteinExistence type="inferred from homology"/>
<comment type="similarity">
    <text evidence="3 13">Belongs to the cysteine synthase/cystathionine beta-synthase family.</text>
</comment>
<sequence>MSNIIKNVTDIIGNTPLMELCKLNKLNNCNSTILAKLEFLNPGGSIKDRIALSMIEDAEKKGLINKDTTIIEPTSGNTGIGLSCVAASKGYKVILTMPDTMSIERRTLLKAYGADVILTDGDLGMQGSIDKANELAKEIGNAFIPQQFCNSSNVQAHKLKTAEEIWKDTDGNIDFFIAGVGSGGTLTGVGQYLKEKNPNIQIVAVEPASSPLLSGGKSAPHKLQGLGANFIPEILDMSIIDRIIPVSNDDAYKMTREIARVEGLLVGISSGAVMHAALSLGKKFKNKTIVTVFADSGERYLSTPNLFK</sequence>
<dbReference type="InterPro" id="IPR005856">
    <property type="entry name" value="Cys_synth"/>
</dbReference>
<keyword evidence="6 13" id="KW-0028">Amino-acid biosynthesis</keyword>
<keyword evidence="7 13" id="KW-0808">Transferase</keyword>
<reference evidence="15 16" key="1">
    <citation type="submission" date="2013-11" db="EMBL/GenBank/DDBJ databases">
        <title>Complete genome sequence of Clostridum sp. M2/40.</title>
        <authorList>
            <person name="Wibberg D."/>
            <person name="Puehler A."/>
            <person name="Schlueter A."/>
        </authorList>
    </citation>
    <scope>NUCLEOTIDE SEQUENCE [LARGE SCALE GENOMIC DNA]</scope>
    <source>
        <strain evidence="16">M2/40</strain>
    </source>
</reference>
<dbReference type="EC" id="2.5.1.47" evidence="4 13"/>
<dbReference type="EMBL" id="HG917868">
    <property type="protein sequence ID" value="CDM68518.1"/>
    <property type="molecule type" value="Genomic_DNA"/>
</dbReference>
<evidence type="ECO:0000256" key="3">
    <source>
        <dbReference type="ARBA" id="ARBA00007103"/>
    </source>
</evidence>
<dbReference type="HOGENOM" id="CLU_021018_1_0_9"/>
<dbReference type="InterPro" id="IPR036052">
    <property type="entry name" value="TrpB-like_PALP_sf"/>
</dbReference>
<keyword evidence="8 11" id="KW-0663">Pyridoxal phosphate</keyword>
<keyword evidence="9 13" id="KW-0198">Cysteine biosynthesis</keyword>
<dbReference type="GO" id="GO:0004124">
    <property type="term" value="F:cysteine synthase activity"/>
    <property type="evidence" value="ECO:0007669"/>
    <property type="project" value="UniProtKB-UniRule"/>
</dbReference>
<dbReference type="Gene3D" id="3.40.50.1100">
    <property type="match status" value="2"/>
</dbReference>
<evidence type="ECO:0000256" key="12">
    <source>
        <dbReference type="PIRSR" id="PIRSR605856-51"/>
    </source>
</evidence>
<dbReference type="Pfam" id="PF00291">
    <property type="entry name" value="PALP"/>
    <property type="match status" value="1"/>
</dbReference>
<dbReference type="KEGG" id="clt:CM240_1359"/>
<dbReference type="PROSITE" id="PS00901">
    <property type="entry name" value="CYS_SYNTHASE"/>
    <property type="match status" value="1"/>
</dbReference>
<dbReference type="SUPFAM" id="SSF53686">
    <property type="entry name" value="Tryptophan synthase beta subunit-like PLP-dependent enzymes"/>
    <property type="match status" value="1"/>
</dbReference>
<dbReference type="GO" id="GO:0006535">
    <property type="term" value="P:cysteine biosynthetic process from serine"/>
    <property type="evidence" value="ECO:0007669"/>
    <property type="project" value="UniProtKB-UniRule"/>
</dbReference>
<evidence type="ECO:0000256" key="13">
    <source>
        <dbReference type="RuleBase" id="RU003985"/>
    </source>
</evidence>
<dbReference type="InterPro" id="IPR005859">
    <property type="entry name" value="CysK"/>
</dbReference>
<dbReference type="RefSeq" id="WP_044037622.1">
    <property type="nucleotide sequence ID" value="NZ_HG917868.1"/>
</dbReference>
<name>W6RVY1_9CLOT</name>
<evidence type="ECO:0000256" key="8">
    <source>
        <dbReference type="ARBA" id="ARBA00022898"/>
    </source>
</evidence>
<evidence type="ECO:0000256" key="9">
    <source>
        <dbReference type="ARBA" id="ARBA00023192"/>
    </source>
</evidence>
<evidence type="ECO:0000256" key="6">
    <source>
        <dbReference type="ARBA" id="ARBA00022605"/>
    </source>
</evidence>
<dbReference type="InterPro" id="IPR001216">
    <property type="entry name" value="P-phosphate_BS"/>
</dbReference>
<dbReference type="PANTHER" id="PTHR10314">
    <property type="entry name" value="CYSTATHIONINE BETA-SYNTHASE"/>
    <property type="match status" value="1"/>
</dbReference>
<dbReference type="AlphaFoldDB" id="W6RVY1"/>
<dbReference type="CDD" id="cd01561">
    <property type="entry name" value="CBS_like"/>
    <property type="match status" value="1"/>
</dbReference>
<feature type="modified residue" description="N6-(pyridoxal phosphate)lysine" evidence="12">
    <location>
        <position position="47"/>
    </location>
</feature>
<organism evidence="15 16">
    <name type="scientific">Clostridium bornimense</name>
    <dbReference type="NCBI Taxonomy" id="1216932"/>
    <lineage>
        <taxon>Bacteria</taxon>
        <taxon>Bacillati</taxon>
        <taxon>Bacillota</taxon>
        <taxon>Clostridia</taxon>
        <taxon>Eubacteriales</taxon>
        <taxon>Clostridiaceae</taxon>
        <taxon>Clostridium</taxon>
    </lineage>
</organism>